<sequence length="160" mass="17574">MPTYKINKKILGFDPGYGRLGWAVLERSGNKDVLIDAGCFETSAKISYPERLVLIGEHVKKLLNKHSPDALAMEKLFFHTNQKTAMNVAEVRGVIIFFAGSRPVYEFTPTQVKSSVCGYGKADKKQVQKMITILLGLKETPQPDDKADAIAVALSGLGMT</sequence>
<dbReference type="InterPro" id="IPR012337">
    <property type="entry name" value="RNaseH-like_sf"/>
</dbReference>
<dbReference type="AlphaFoldDB" id="A0A2H0TF56"/>
<comment type="caution">
    <text evidence="15">The sequence shown here is derived from an EMBL/GenBank/DDBJ whole genome shotgun (WGS) entry which is preliminary data.</text>
</comment>
<dbReference type="HAMAP" id="MF_00034">
    <property type="entry name" value="RuvC"/>
    <property type="match status" value="1"/>
</dbReference>
<protein>
    <recommendedName>
        <fullName evidence="13 14">Crossover junction endodeoxyribonuclease RuvC</fullName>
        <ecNumber evidence="13 14">3.1.21.10</ecNumber>
    </recommendedName>
    <alternativeName>
        <fullName evidence="13">Holliday junction nuclease RuvC</fullName>
    </alternativeName>
    <alternativeName>
        <fullName evidence="13">Holliday junction resolvase RuvC</fullName>
    </alternativeName>
</protein>
<evidence type="ECO:0000256" key="8">
    <source>
        <dbReference type="ARBA" id="ARBA00022842"/>
    </source>
</evidence>
<keyword evidence="5 13" id="KW-0255">Endonuclease</keyword>
<evidence type="ECO:0000256" key="3">
    <source>
        <dbReference type="ARBA" id="ARBA00022722"/>
    </source>
</evidence>
<evidence type="ECO:0000256" key="11">
    <source>
        <dbReference type="ARBA" id="ARBA00023204"/>
    </source>
</evidence>
<comment type="subcellular location">
    <subcellularLocation>
        <location evidence="13">Cytoplasm</location>
    </subcellularLocation>
</comment>
<evidence type="ECO:0000256" key="6">
    <source>
        <dbReference type="ARBA" id="ARBA00022763"/>
    </source>
</evidence>
<keyword evidence="10 13" id="KW-0233">DNA recombination</keyword>
<keyword evidence="4 13" id="KW-0479">Metal-binding</keyword>
<evidence type="ECO:0000313" key="16">
    <source>
        <dbReference type="Proteomes" id="UP000229383"/>
    </source>
</evidence>
<keyword evidence="7 13" id="KW-0378">Hydrolase</keyword>
<evidence type="ECO:0000256" key="12">
    <source>
        <dbReference type="ARBA" id="ARBA00029354"/>
    </source>
</evidence>
<keyword evidence="3 13" id="KW-0540">Nuclease</keyword>
<evidence type="ECO:0000256" key="2">
    <source>
        <dbReference type="ARBA" id="ARBA00022490"/>
    </source>
</evidence>
<accession>A0A2H0TF56</accession>
<keyword evidence="11 13" id="KW-0234">DNA repair</keyword>
<evidence type="ECO:0000256" key="5">
    <source>
        <dbReference type="ARBA" id="ARBA00022759"/>
    </source>
</evidence>
<dbReference type="PRINTS" id="PR00696">
    <property type="entry name" value="RSOLVASERUVC"/>
</dbReference>
<dbReference type="PANTHER" id="PTHR30194">
    <property type="entry name" value="CROSSOVER JUNCTION ENDODEOXYRIBONUCLEASE RUVC"/>
    <property type="match status" value="1"/>
</dbReference>
<comment type="catalytic activity">
    <reaction evidence="12 13">
        <text>Endonucleolytic cleavage at a junction such as a reciprocal single-stranded crossover between two homologous DNA duplexes (Holliday junction).</text>
        <dbReference type="EC" id="3.1.21.10"/>
    </reaction>
</comment>
<dbReference type="GO" id="GO:0005737">
    <property type="term" value="C:cytoplasm"/>
    <property type="evidence" value="ECO:0007669"/>
    <property type="project" value="UniProtKB-SubCell"/>
</dbReference>
<evidence type="ECO:0000256" key="14">
    <source>
        <dbReference type="NCBIfam" id="TIGR00228"/>
    </source>
</evidence>
<dbReference type="EMBL" id="PFCN01000033">
    <property type="protein sequence ID" value="PIR70173.1"/>
    <property type="molecule type" value="Genomic_DNA"/>
</dbReference>
<evidence type="ECO:0000256" key="13">
    <source>
        <dbReference type="HAMAP-Rule" id="MF_00034"/>
    </source>
</evidence>
<dbReference type="GO" id="GO:0000287">
    <property type="term" value="F:magnesium ion binding"/>
    <property type="evidence" value="ECO:0007669"/>
    <property type="project" value="UniProtKB-UniRule"/>
</dbReference>
<feature type="binding site" evidence="13">
    <location>
        <position position="74"/>
    </location>
    <ligand>
        <name>Mg(2+)</name>
        <dbReference type="ChEBI" id="CHEBI:18420"/>
        <label>2</label>
    </ligand>
</feature>
<dbReference type="GO" id="GO:0008821">
    <property type="term" value="F:crossover junction DNA endonuclease activity"/>
    <property type="evidence" value="ECO:0007669"/>
    <property type="project" value="UniProtKB-UniRule"/>
</dbReference>
<evidence type="ECO:0000256" key="1">
    <source>
        <dbReference type="ARBA" id="ARBA00009518"/>
    </source>
</evidence>
<evidence type="ECO:0000256" key="9">
    <source>
        <dbReference type="ARBA" id="ARBA00023125"/>
    </source>
</evidence>
<name>A0A2H0TF56_9BACT</name>
<evidence type="ECO:0000256" key="10">
    <source>
        <dbReference type="ARBA" id="ARBA00023172"/>
    </source>
</evidence>
<dbReference type="GO" id="GO:0048476">
    <property type="term" value="C:Holliday junction resolvase complex"/>
    <property type="evidence" value="ECO:0007669"/>
    <property type="project" value="UniProtKB-UniRule"/>
</dbReference>
<dbReference type="PROSITE" id="PS01321">
    <property type="entry name" value="RUVC"/>
    <property type="match status" value="1"/>
</dbReference>
<dbReference type="CDD" id="cd16962">
    <property type="entry name" value="RuvC"/>
    <property type="match status" value="1"/>
</dbReference>
<organism evidence="15 16">
    <name type="scientific">Candidatus Niyogibacteria bacterium CG10_big_fil_rev_8_21_14_0_10_42_19</name>
    <dbReference type="NCBI Taxonomy" id="1974725"/>
    <lineage>
        <taxon>Bacteria</taxon>
        <taxon>Candidatus Niyogiibacteriota</taxon>
    </lineage>
</organism>
<gene>
    <name evidence="13" type="primary">ruvC</name>
    <name evidence="15" type="ORF">COU46_02800</name>
</gene>
<keyword evidence="8 13" id="KW-0460">Magnesium</keyword>
<dbReference type="FunFam" id="3.30.420.10:FF:000002">
    <property type="entry name" value="Crossover junction endodeoxyribonuclease RuvC"/>
    <property type="match status" value="1"/>
</dbReference>
<dbReference type="Gene3D" id="3.30.420.10">
    <property type="entry name" value="Ribonuclease H-like superfamily/Ribonuclease H"/>
    <property type="match status" value="1"/>
</dbReference>
<feature type="binding site" evidence="13">
    <location>
        <position position="14"/>
    </location>
    <ligand>
        <name>Mg(2+)</name>
        <dbReference type="ChEBI" id="CHEBI:18420"/>
        <label>1</label>
    </ligand>
</feature>
<comment type="cofactor">
    <cofactor evidence="13">
        <name>Mg(2+)</name>
        <dbReference type="ChEBI" id="CHEBI:18420"/>
    </cofactor>
    <text evidence="13">Binds 2 Mg(2+) ion per subunit.</text>
</comment>
<feature type="active site" evidence="13">
    <location>
        <position position="14"/>
    </location>
</feature>
<dbReference type="Pfam" id="PF02075">
    <property type="entry name" value="RuvC"/>
    <property type="match status" value="1"/>
</dbReference>
<feature type="active site" evidence="13">
    <location>
        <position position="145"/>
    </location>
</feature>
<dbReference type="SUPFAM" id="SSF53098">
    <property type="entry name" value="Ribonuclease H-like"/>
    <property type="match status" value="1"/>
</dbReference>
<comment type="similarity">
    <text evidence="1 13">Belongs to the RuvC family.</text>
</comment>
<feature type="active site" evidence="13">
    <location>
        <position position="74"/>
    </location>
</feature>
<dbReference type="InterPro" id="IPR002176">
    <property type="entry name" value="X-over_junc_endoDNase_RuvC"/>
</dbReference>
<keyword evidence="6 13" id="KW-0227">DNA damage</keyword>
<dbReference type="InterPro" id="IPR036397">
    <property type="entry name" value="RNaseH_sf"/>
</dbReference>
<dbReference type="GO" id="GO:0003677">
    <property type="term" value="F:DNA binding"/>
    <property type="evidence" value="ECO:0007669"/>
    <property type="project" value="UniProtKB-KW"/>
</dbReference>
<comment type="subunit">
    <text evidence="13">Homodimer which binds Holliday junction (HJ) DNA. The HJ becomes 2-fold symmetrical on binding to RuvC with unstacked arms; it has a different conformation from HJ DNA in complex with RuvA. In the full resolvosome a probable DNA-RuvA(4)-RuvB(12)-RuvC(2) complex forms which resolves the HJ.</text>
</comment>
<dbReference type="GO" id="GO:0006310">
    <property type="term" value="P:DNA recombination"/>
    <property type="evidence" value="ECO:0007669"/>
    <property type="project" value="UniProtKB-UniRule"/>
</dbReference>
<evidence type="ECO:0000256" key="7">
    <source>
        <dbReference type="ARBA" id="ARBA00022801"/>
    </source>
</evidence>
<dbReference type="PANTHER" id="PTHR30194:SF3">
    <property type="entry name" value="CROSSOVER JUNCTION ENDODEOXYRIBONUCLEASE RUVC"/>
    <property type="match status" value="1"/>
</dbReference>
<keyword evidence="2 13" id="KW-0963">Cytoplasm</keyword>
<keyword evidence="9 13" id="KW-0238">DNA-binding</keyword>
<dbReference type="GO" id="GO:0006281">
    <property type="term" value="P:DNA repair"/>
    <property type="evidence" value="ECO:0007669"/>
    <property type="project" value="UniProtKB-UniRule"/>
</dbReference>
<dbReference type="InterPro" id="IPR020563">
    <property type="entry name" value="X-over_junc_endoDNase_Mg_BS"/>
</dbReference>
<comment type="function">
    <text evidence="13">The RuvA-RuvB-RuvC complex processes Holliday junction (HJ) DNA during genetic recombination and DNA repair. Endonuclease that resolves HJ intermediates. Cleaves cruciform DNA by making single-stranded nicks across the HJ at symmetrical positions within the homologous arms, yielding a 5'-phosphate and a 3'-hydroxyl group; requires a central core of homology in the junction. The consensus cleavage sequence is 5'-(A/T)TT(C/G)-3'. Cleavage occurs on the 3'-side of the TT dinucleotide at the point of strand exchange. HJ branch migration catalyzed by RuvA-RuvB allows RuvC to scan DNA until it finds its consensus sequence, where it cleaves and resolves the cruciform DNA.</text>
</comment>
<dbReference type="Proteomes" id="UP000229383">
    <property type="component" value="Unassembled WGS sequence"/>
</dbReference>
<evidence type="ECO:0000256" key="4">
    <source>
        <dbReference type="ARBA" id="ARBA00022723"/>
    </source>
</evidence>
<dbReference type="EC" id="3.1.21.10" evidence="13 14"/>
<feature type="binding site" evidence="13">
    <location>
        <position position="145"/>
    </location>
    <ligand>
        <name>Mg(2+)</name>
        <dbReference type="ChEBI" id="CHEBI:18420"/>
        <label>1</label>
    </ligand>
</feature>
<reference evidence="16" key="1">
    <citation type="submission" date="2017-09" db="EMBL/GenBank/DDBJ databases">
        <title>Depth-based differentiation of microbial function through sediment-hosted aquifers and enrichment of novel symbionts in the deep terrestrial subsurface.</title>
        <authorList>
            <person name="Probst A.J."/>
            <person name="Ladd B."/>
            <person name="Jarett J.K."/>
            <person name="Geller-Mcgrath D.E."/>
            <person name="Sieber C.M.K."/>
            <person name="Emerson J.B."/>
            <person name="Anantharaman K."/>
            <person name="Thomas B.C."/>
            <person name="Malmstrom R."/>
            <person name="Stieglmeier M."/>
            <person name="Klingl A."/>
            <person name="Woyke T."/>
            <person name="Ryan C.M."/>
            <person name="Banfield J.F."/>
        </authorList>
    </citation>
    <scope>NUCLEOTIDE SEQUENCE [LARGE SCALE GENOMIC DNA]</scope>
</reference>
<dbReference type="NCBIfam" id="TIGR00228">
    <property type="entry name" value="ruvC"/>
    <property type="match status" value="1"/>
</dbReference>
<proteinExistence type="inferred from homology"/>
<evidence type="ECO:0000313" key="15">
    <source>
        <dbReference type="EMBL" id="PIR70173.1"/>
    </source>
</evidence>
<dbReference type="NCBIfam" id="NF000711">
    <property type="entry name" value="PRK00039.2-1"/>
    <property type="match status" value="1"/>
</dbReference>